<evidence type="ECO:0000256" key="8">
    <source>
        <dbReference type="PROSITE-ProRule" id="PRU00742"/>
    </source>
</evidence>
<keyword evidence="3 5" id="KW-0369">Histidine metabolism</keyword>
<feature type="binding site" evidence="7">
    <location>
        <position position="149"/>
    </location>
    <ligand>
        <name>Mn(2+)</name>
        <dbReference type="ChEBI" id="CHEBI:29035"/>
        <label>1</label>
    </ligand>
</feature>
<keyword evidence="1 5" id="KW-0479">Metal-binding</keyword>
<accession>A0A9X4E4V3</accession>
<dbReference type="GO" id="GO:0008783">
    <property type="term" value="F:agmatinase activity"/>
    <property type="evidence" value="ECO:0007669"/>
    <property type="project" value="TreeGrafter"/>
</dbReference>
<evidence type="ECO:0000256" key="3">
    <source>
        <dbReference type="ARBA" id="ARBA00022808"/>
    </source>
</evidence>
<dbReference type="InterPro" id="IPR023696">
    <property type="entry name" value="Ureohydrolase_dom_sf"/>
</dbReference>
<evidence type="ECO:0000313" key="10">
    <source>
        <dbReference type="EMBL" id="MDD9327422.1"/>
    </source>
</evidence>
<dbReference type="NCBIfam" id="TIGR01227">
    <property type="entry name" value="hutG"/>
    <property type="match status" value="1"/>
</dbReference>
<organism evidence="10">
    <name type="scientific">Neisseria leonii</name>
    <dbReference type="NCBI Taxonomy" id="2995413"/>
    <lineage>
        <taxon>Bacteria</taxon>
        <taxon>Pseudomonadati</taxon>
        <taxon>Pseudomonadota</taxon>
        <taxon>Betaproteobacteria</taxon>
        <taxon>Neisseriales</taxon>
        <taxon>Neisseriaceae</taxon>
        <taxon>Neisseria</taxon>
    </lineage>
</organism>
<comment type="pathway">
    <text evidence="5">Amino-acid degradation; L-histidine degradation into L-glutamate; L-glutamate from N-formimidoyl-L-glutamate (hydrolase route): step 1/1.</text>
</comment>
<evidence type="ECO:0000256" key="5">
    <source>
        <dbReference type="HAMAP-Rule" id="MF_00737"/>
    </source>
</evidence>
<dbReference type="HAMAP" id="MF_00737">
    <property type="entry name" value="Formimidoylglutam"/>
    <property type="match status" value="1"/>
</dbReference>
<evidence type="ECO:0000313" key="11">
    <source>
        <dbReference type="EMBL" id="WWY02592.1"/>
    </source>
</evidence>
<dbReference type="InterPro" id="IPR020855">
    <property type="entry name" value="Ureohydrolase_Mn_BS"/>
</dbReference>
<dbReference type="GO" id="GO:0033389">
    <property type="term" value="P:putrescine biosynthetic process from arginine, via agmatine"/>
    <property type="evidence" value="ECO:0007669"/>
    <property type="project" value="TreeGrafter"/>
</dbReference>
<dbReference type="EC" id="3.5.3.8" evidence="5 6"/>
<evidence type="ECO:0000256" key="9">
    <source>
        <dbReference type="RuleBase" id="RU003684"/>
    </source>
</evidence>
<feature type="binding site" evidence="5 7">
    <location>
        <position position="238"/>
    </location>
    <ligand>
        <name>Mn(2+)</name>
        <dbReference type="ChEBI" id="CHEBI:29035"/>
        <label>1</label>
    </ligand>
</feature>
<name>A0A9X4E4V3_9NEIS</name>
<feature type="binding site" evidence="5">
    <location>
        <position position="238"/>
    </location>
    <ligand>
        <name>Mn(2+)</name>
        <dbReference type="ChEBI" id="CHEBI:29035"/>
        <label>2</label>
    </ligand>
</feature>
<feature type="binding site" evidence="5">
    <location>
        <position position="147"/>
    </location>
    <ligand>
        <name>Mn(2+)</name>
        <dbReference type="ChEBI" id="CHEBI:29035"/>
        <label>2</label>
    </ligand>
</feature>
<evidence type="ECO:0000256" key="7">
    <source>
        <dbReference type="PIRSR" id="PIRSR036979-1"/>
    </source>
</evidence>
<feature type="binding site" evidence="5 7">
    <location>
        <position position="118"/>
    </location>
    <ligand>
        <name>Mn(2+)</name>
        <dbReference type="ChEBI" id="CHEBI:29035"/>
        <label>1</label>
    </ligand>
</feature>
<evidence type="ECO:0000256" key="4">
    <source>
        <dbReference type="ARBA" id="ARBA00023211"/>
    </source>
</evidence>
<comment type="cofactor">
    <cofactor evidence="5 7">
        <name>Mn(2+)</name>
        <dbReference type="ChEBI" id="CHEBI:29035"/>
    </cofactor>
    <text evidence="5 7">Binds 2 manganese ions per subunit.</text>
</comment>
<reference evidence="11" key="2">
    <citation type="submission" date="2024-02" db="EMBL/GenBank/DDBJ databases">
        <title>Neisseria leonii sp. nov.</title>
        <authorList>
            <person name="Boutroux M."/>
            <person name="Favre-Rochex S."/>
            <person name="Gorgette O."/>
            <person name="Touak G."/>
            <person name="Muhle E."/>
            <person name="Chesneau O."/>
            <person name="Clermont D."/>
            <person name="Rahi P."/>
        </authorList>
    </citation>
    <scope>NUCLEOTIDE SEQUENCE</scope>
    <source>
        <strain evidence="11">51.81</strain>
    </source>
</reference>
<keyword evidence="2 5" id="KW-0378">Hydrolase</keyword>
<dbReference type="PRINTS" id="PR00116">
    <property type="entry name" value="ARGINASE"/>
</dbReference>
<comment type="similarity">
    <text evidence="5 8 9">Belongs to the arginase family.</text>
</comment>
<dbReference type="Gene3D" id="3.40.800.10">
    <property type="entry name" value="Ureohydrolase domain"/>
    <property type="match status" value="1"/>
</dbReference>
<dbReference type="AlphaFoldDB" id="A0A9X4E4V3"/>
<dbReference type="GO" id="GO:0030145">
    <property type="term" value="F:manganese ion binding"/>
    <property type="evidence" value="ECO:0007669"/>
    <property type="project" value="UniProtKB-UniRule"/>
</dbReference>
<dbReference type="EMBL" id="JAPQFL010000002">
    <property type="protein sequence ID" value="MDD9327422.1"/>
    <property type="molecule type" value="Genomic_DNA"/>
</dbReference>
<feature type="binding site" evidence="7">
    <location>
        <position position="240"/>
    </location>
    <ligand>
        <name>Mn(2+)</name>
        <dbReference type="ChEBI" id="CHEBI:29035"/>
        <label>1</label>
    </ligand>
</feature>
<dbReference type="PANTHER" id="PTHR11358">
    <property type="entry name" value="ARGINASE/AGMATINASE"/>
    <property type="match status" value="1"/>
</dbReference>
<dbReference type="CDD" id="cd09988">
    <property type="entry name" value="Formimidoylglutamase"/>
    <property type="match status" value="1"/>
</dbReference>
<dbReference type="RefSeq" id="WP_338691506.1">
    <property type="nucleotide sequence ID" value="NZ_CP145811.1"/>
</dbReference>
<feature type="binding site" evidence="5 7">
    <location>
        <position position="147"/>
    </location>
    <ligand>
        <name>Mn(2+)</name>
        <dbReference type="ChEBI" id="CHEBI:29035"/>
        <label>1</label>
    </ligand>
</feature>
<dbReference type="GO" id="GO:0019556">
    <property type="term" value="P:L-histidine catabolic process to glutamate and formamide"/>
    <property type="evidence" value="ECO:0007669"/>
    <property type="project" value="UniProtKB-UniRule"/>
</dbReference>
<dbReference type="PROSITE" id="PS01053">
    <property type="entry name" value="ARGINASE_1"/>
    <property type="match status" value="1"/>
</dbReference>
<dbReference type="PANTHER" id="PTHR11358:SF35">
    <property type="entry name" value="FORMIMIDOYLGLUTAMASE"/>
    <property type="match status" value="1"/>
</dbReference>
<keyword evidence="12" id="KW-1185">Reference proteome</keyword>
<evidence type="ECO:0000256" key="6">
    <source>
        <dbReference type="NCBIfam" id="TIGR01227"/>
    </source>
</evidence>
<dbReference type="PROSITE" id="PS51409">
    <property type="entry name" value="ARGINASE_2"/>
    <property type="match status" value="1"/>
</dbReference>
<comment type="catalytic activity">
    <reaction evidence="5">
        <text>N-formimidoyl-L-glutamate + H2O = formamide + L-glutamate</text>
        <dbReference type="Rhea" id="RHEA:22492"/>
        <dbReference type="ChEBI" id="CHEBI:15377"/>
        <dbReference type="ChEBI" id="CHEBI:16397"/>
        <dbReference type="ChEBI" id="CHEBI:29985"/>
        <dbReference type="ChEBI" id="CHEBI:58928"/>
        <dbReference type="EC" id="3.5.3.8"/>
    </reaction>
</comment>
<evidence type="ECO:0000313" key="12">
    <source>
        <dbReference type="Proteomes" id="UP001149607"/>
    </source>
</evidence>
<dbReference type="Pfam" id="PF00491">
    <property type="entry name" value="Arginase"/>
    <property type="match status" value="1"/>
</dbReference>
<protein>
    <recommendedName>
        <fullName evidence="5 6">Formimidoylglutamase</fullName>
        <ecNumber evidence="5 6">3.5.3.8</ecNumber>
    </recommendedName>
    <alternativeName>
        <fullName evidence="5">Formiminoglutamase</fullName>
    </alternativeName>
    <alternativeName>
        <fullName evidence="5">Formiminoglutamate hydrolase</fullName>
    </alternativeName>
</protein>
<dbReference type="InterPro" id="IPR006035">
    <property type="entry name" value="Ureohydrolase"/>
</dbReference>
<comment type="function">
    <text evidence="5">Catalyzes the conversion of N-formimidoyl-L-glutamate to L-glutamate and formamide.</text>
</comment>
<feature type="binding site" evidence="5">
    <location>
        <position position="149"/>
    </location>
    <ligand>
        <name>Mn(2+)</name>
        <dbReference type="ChEBI" id="CHEBI:29035"/>
        <label>2</label>
    </ligand>
</feature>
<sequence length="316" mass="34780">MMETENFIWQGRFDGSAPAHRRFYQAVSRQERADFTLFGFACDEGVRRNGGRTGAADAPDAIRRQLANFALHQDWRISDWGNVGCTDGDLAAAQQQLAVQIGTALARKSVPVIFGGGHEVAYAGFHALFAHVQNEPAPGRIGIINIDAHFDLRRTDIPSSGTPFFQAARTLHRAGREFHYLCLGIARHSNTAALFETADELGCRYFFDTDIHRAAAARLSAEIERFAASVEHLYLSIDLDAFPAALAPGVSAPAARGIDLATTEILLEQICRSGKVRLFDIAECNPHFDTDNRTARLAAYLTYQLIGHIHQTKEPS</sequence>
<dbReference type="GO" id="GO:0050415">
    <property type="term" value="F:formimidoylglutamase activity"/>
    <property type="evidence" value="ECO:0007669"/>
    <property type="project" value="UniProtKB-UniRule"/>
</dbReference>
<feature type="binding site" evidence="5">
    <location>
        <position position="240"/>
    </location>
    <ligand>
        <name>Mn(2+)</name>
        <dbReference type="ChEBI" id="CHEBI:29035"/>
        <label>2</label>
    </ligand>
</feature>
<dbReference type="PIRSF" id="PIRSF036979">
    <property type="entry name" value="Arginase"/>
    <property type="match status" value="1"/>
</dbReference>
<proteinExistence type="inferred from homology"/>
<reference evidence="10" key="1">
    <citation type="submission" date="2022-10" db="EMBL/GenBank/DDBJ databases">
        <authorList>
            <person name="Boutroux M."/>
        </authorList>
    </citation>
    <scope>NUCLEOTIDE SEQUENCE</scope>
    <source>
        <strain evidence="10">51.81</strain>
    </source>
</reference>
<keyword evidence="4 5" id="KW-0464">Manganese</keyword>
<dbReference type="EMBL" id="CP146598">
    <property type="protein sequence ID" value="WWY02592.1"/>
    <property type="molecule type" value="Genomic_DNA"/>
</dbReference>
<dbReference type="SUPFAM" id="SSF52768">
    <property type="entry name" value="Arginase/deacetylase"/>
    <property type="match status" value="1"/>
</dbReference>
<evidence type="ECO:0000256" key="2">
    <source>
        <dbReference type="ARBA" id="ARBA00022801"/>
    </source>
</evidence>
<dbReference type="Proteomes" id="UP001149607">
    <property type="component" value="Chromosome"/>
</dbReference>
<feature type="binding site" evidence="5 7">
    <location>
        <position position="151"/>
    </location>
    <ligand>
        <name>Mn(2+)</name>
        <dbReference type="ChEBI" id="CHEBI:29035"/>
        <label>1</label>
    </ligand>
</feature>
<gene>
    <name evidence="5 10" type="primary">hutG</name>
    <name evidence="10" type="ORF">ORY91_000819</name>
    <name evidence="11" type="ORF">V9W64_07710</name>
</gene>
<evidence type="ECO:0000256" key="1">
    <source>
        <dbReference type="ARBA" id="ARBA00022723"/>
    </source>
</evidence>
<dbReference type="InterPro" id="IPR005923">
    <property type="entry name" value="HutG"/>
</dbReference>